<evidence type="ECO:0000256" key="5">
    <source>
        <dbReference type="ARBA" id="ARBA00044539"/>
    </source>
</evidence>
<dbReference type="EMBL" id="JAATJV010398923">
    <property type="protein sequence ID" value="MBZ3885215.1"/>
    <property type="molecule type" value="Genomic_DNA"/>
</dbReference>
<dbReference type="AlphaFoldDB" id="A0AA41N7F5"/>
<feature type="domain" description="tRNA-queuosine alpha-mannosyltransferase N-terminal" evidence="9">
    <location>
        <begin position="63"/>
        <end position="228"/>
    </location>
</feature>
<comment type="catalytic activity">
    <reaction evidence="8">
        <text>queuosine(34) in tRNA(Asp) + GDP-alpha-D-mannose = O-4''-alpha-D-mannosylqueuosine(34) in tRNA(Asp) + GDP + H(+)</text>
        <dbReference type="Rhea" id="RHEA:12885"/>
        <dbReference type="Rhea" id="RHEA-COMP:18572"/>
        <dbReference type="Rhea" id="RHEA-COMP:18581"/>
        <dbReference type="ChEBI" id="CHEBI:15378"/>
        <dbReference type="ChEBI" id="CHEBI:57527"/>
        <dbReference type="ChEBI" id="CHEBI:58189"/>
        <dbReference type="ChEBI" id="CHEBI:194431"/>
        <dbReference type="ChEBI" id="CHEBI:194442"/>
        <dbReference type="EC" id="2.4.1.110"/>
    </reaction>
    <physiologicalReaction direction="left-to-right" evidence="8">
        <dbReference type="Rhea" id="RHEA:12886"/>
    </physiologicalReaction>
</comment>
<evidence type="ECO:0000313" key="11">
    <source>
        <dbReference type="Proteomes" id="UP001166674"/>
    </source>
</evidence>
<dbReference type="EC" id="2.4.1.110" evidence="4"/>
<evidence type="ECO:0000256" key="2">
    <source>
        <dbReference type="ARBA" id="ARBA00022676"/>
    </source>
</evidence>
<accession>A0AA41N7F5</accession>
<evidence type="ECO:0000256" key="7">
    <source>
        <dbReference type="ARBA" id="ARBA00045402"/>
    </source>
</evidence>
<comment type="similarity">
    <text evidence="1">Belongs to the glycosyltransferase group 1 family. Glycosyltransferase 4 subfamily.</text>
</comment>
<evidence type="ECO:0000256" key="6">
    <source>
        <dbReference type="ARBA" id="ARBA00044567"/>
    </source>
</evidence>
<dbReference type="PANTHER" id="PTHR13615:SF3">
    <property type="entry name" value="GLYCOSYLTRANSFERASE-LIKE DOMAIN-CONTAINING PROTEIN 1"/>
    <property type="match status" value="1"/>
</dbReference>
<dbReference type="InterPro" id="IPR051862">
    <property type="entry name" value="GT-like_domain_containing_1"/>
</dbReference>
<evidence type="ECO:0000256" key="1">
    <source>
        <dbReference type="ARBA" id="ARBA00009481"/>
    </source>
</evidence>
<evidence type="ECO:0000256" key="3">
    <source>
        <dbReference type="ARBA" id="ARBA00022679"/>
    </source>
</evidence>
<dbReference type="PANTHER" id="PTHR13615">
    <property type="entry name" value="GLYCOSYLTRANSFERASE-LIKE 1"/>
    <property type="match status" value="1"/>
</dbReference>
<comment type="function">
    <text evidence="7">Glycosyltransferase that specifically catalyzes mannosylation of cytoplasmic tRNA(Asp) modified with queuosine at position 34 (queuosine(34)). Mannosylates the cyclopentene moiety of queuosine(34) in tRNA(Asp) to form mannosyl-queuosine(34). Mannosylation of queuosine(34) in tRNA(Asp) is required to slow-down elongation at cognate codons, GAC and GAU, thereby regulating protein translation.</text>
</comment>
<dbReference type="GO" id="GO:0016438">
    <property type="term" value="F:tRNA-queuosine(34) beta-mannosyltransferase activity"/>
    <property type="evidence" value="ECO:0007669"/>
    <property type="project" value="UniProtKB-EC"/>
</dbReference>
<keyword evidence="3" id="KW-0808">Transferase</keyword>
<protein>
    <recommendedName>
        <fullName evidence="5">tRNA-queuosine alpha-mannosyltransferase</fullName>
        <ecNumber evidence="4">2.4.1.110</ecNumber>
    </recommendedName>
    <alternativeName>
        <fullName evidence="6">Glycosyltransferase-like domain-containing protein 1</fullName>
    </alternativeName>
</protein>
<evidence type="ECO:0000256" key="4">
    <source>
        <dbReference type="ARBA" id="ARBA00044517"/>
    </source>
</evidence>
<evidence type="ECO:0000313" key="10">
    <source>
        <dbReference type="EMBL" id="MBZ3885215.1"/>
    </source>
</evidence>
<dbReference type="Pfam" id="PF12038">
    <property type="entry name" value="QTMAN_N"/>
    <property type="match status" value="1"/>
</dbReference>
<sequence>MARGDTQKHKQVVEEPGFSFPQGTFAKDQIGHLQRYRYTWFIRSVILSKGVCLELEGLNGPMSILIIEAFYGGSHKQLVDLLQEELESCVLYTLPAKKWHWRARTAALYFSQNVPISEHYRILFASSVLNLTELTALRPDLGKLKKILYFHENQLVYPVKKHQERDFQYGYNQILSCLVADMVVFNSVFNMESFLTSIGKFMKLIPDHRPKDLESIIRPKCQVIYFPIRFPDVSRSVYLTLFSILYHKLLLKCVEISVFPANFNILA</sequence>
<proteinExistence type="inferred from homology"/>
<name>A0AA41N7F5_SCICA</name>
<evidence type="ECO:0000256" key="8">
    <source>
        <dbReference type="ARBA" id="ARBA00048439"/>
    </source>
</evidence>
<comment type="caution">
    <text evidence="10">The sequence shown here is derived from an EMBL/GenBank/DDBJ whole genome shotgun (WGS) entry which is preliminary data.</text>
</comment>
<evidence type="ECO:0000259" key="9">
    <source>
        <dbReference type="Pfam" id="PF12038"/>
    </source>
</evidence>
<keyword evidence="2" id="KW-0328">Glycosyltransferase</keyword>
<organism evidence="10 11">
    <name type="scientific">Sciurus carolinensis</name>
    <name type="common">Eastern gray squirrel</name>
    <dbReference type="NCBI Taxonomy" id="30640"/>
    <lineage>
        <taxon>Eukaryota</taxon>
        <taxon>Metazoa</taxon>
        <taxon>Chordata</taxon>
        <taxon>Craniata</taxon>
        <taxon>Vertebrata</taxon>
        <taxon>Euteleostomi</taxon>
        <taxon>Mammalia</taxon>
        <taxon>Eutheria</taxon>
        <taxon>Euarchontoglires</taxon>
        <taxon>Glires</taxon>
        <taxon>Rodentia</taxon>
        <taxon>Sciuromorpha</taxon>
        <taxon>Sciuridae</taxon>
        <taxon>Sciurinae</taxon>
        <taxon>Sciurini</taxon>
        <taxon>Sciurus</taxon>
    </lineage>
</organism>
<reference evidence="10" key="1">
    <citation type="submission" date="2020-03" db="EMBL/GenBank/DDBJ databases">
        <title>Studies in the Genomics of Life Span.</title>
        <authorList>
            <person name="Glass D."/>
        </authorList>
    </citation>
    <scope>NUCLEOTIDE SEQUENCE</scope>
    <source>
        <strain evidence="10">SUZIE</strain>
        <tissue evidence="10">Muscle</tissue>
    </source>
</reference>
<dbReference type="Proteomes" id="UP001166674">
    <property type="component" value="Unassembled WGS sequence"/>
</dbReference>
<dbReference type="InterPro" id="IPR022701">
    <property type="entry name" value="QTMAN_N"/>
</dbReference>
<keyword evidence="11" id="KW-1185">Reference proteome</keyword>
<gene>
    <name evidence="10" type="ORF">SUZIE_181830</name>
</gene>